<feature type="region of interest" description="Disordered" evidence="1">
    <location>
        <begin position="1"/>
        <end position="37"/>
    </location>
</feature>
<dbReference type="AlphaFoldDB" id="A0A0V1AK39"/>
<dbReference type="Proteomes" id="UP000054632">
    <property type="component" value="Unassembled WGS sequence"/>
</dbReference>
<accession>A0A0V1AK39</accession>
<feature type="non-terminal residue" evidence="2">
    <location>
        <position position="1"/>
    </location>
</feature>
<proteinExistence type="predicted"/>
<protein>
    <submittedName>
        <fullName evidence="2">Uncharacterized protein</fullName>
    </submittedName>
</protein>
<evidence type="ECO:0000313" key="2">
    <source>
        <dbReference type="EMBL" id="KRY25216.1"/>
    </source>
</evidence>
<evidence type="ECO:0000256" key="1">
    <source>
        <dbReference type="SAM" id="MobiDB-lite"/>
    </source>
</evidence>
<reference evidence="2 3" key="1">
    <citation type="submission" date="2015-01" db="EMBL/GenBank/DDBJ databases">
        <title>Evolution of Trichinella species and genotypes.</title>
        <authorList>
            <person name="Korhonen P.K."/>
            <person name="Edoardo P."/>
            <person name="Giuseppe L.R."/>
            <person name="Gasser R.B."/>
        </authorList>
    </citation>
    <scope>NUCLEOTIDE SEQUENCE [LARGE SCALE GENOMIC DNA]</scope>
    <source>
        <strain evidence="2">ISS13</strain>
    </source>
</reference>
<gene>
    <name evidence="2" type="ORF">T4A_8368</name>
</gene>
<dbReference type="EMBL" id="JYDR01006261">
    <property type="protein sequence ID" value="KRY25216.1"/>
    <property type="molecule type" value="Genomic_DNA"/>
</dbReference>
<organism evidence="2 3">
    <name type="scientific">Trichinella pseudospiralis</name>
    <name type="common">Parasitic roundworm</name>
    <dbReference type="NCBI Taxonomy" id="6337"/>
    <lineage>
        <taxon>Eukaryota</taxon>
        <taxon>Metazoa</taxon>
        <taxon>Ecdysozoa</taxon>
        <taxon>Nematoda</taxon>
        <taxon>Enoplea</taxon>
        <taxon>Dorylaimia</taxon>
        <taxon>Trichinellida</taxon>
        <taxon>Trichinellidae</taxon>
        <taxon>Trichinella</taxon>
    </lineage>
</organism>
<sequence length="37" mass="3975">LPKEQGRLHSPSLCWASKTHNLPSPGSKGKALNSPHI</sequence>
<name>A0A0V1AK39_TRIPS</name>
<comment type="caution">
    <text evidence="2">The sequence shown here is derived from an EMBL/GenBank/DDBJ whole genome shotgun (WGS) entry which is preliminary data.</text>
</comment>
<evidence type="ECO:0000313" key="3">
    <source>
        <dbReference type="Proteomes" id="UP000054632"/>
    </source>
</evidence>